<dbReference type="Gene3D" id="3.30.450.20">
    <property type="entry name" value="PAS domain"/>
    <property type="match status" value="1"/>
</dbReference>
<dbReference type="InterPro" id="IPR000014">
    <property type="entry name" value="PAS"/>
</dbReference>
<dbReference type="InterPro" id="IPR025943">
    <property type="entry name" value="Sigma_54_int_dom_ATP-bd_2"/>
</dbReference>
<dbReference type="GO" id="GO:0006355">
    <property type="term" value="P:regulation of DNA-templated transcription"/>
    <property type="evidence" value="ECO:0007669"/>
    <property type="project" value="InterPro"/>
</dbReference>
<feature type="coiled-coil region" evidence="5">
    <location>
        <begin position="129"/>
        <end position="156"/>
    </location>
</feature>
<dbReference type="FunFam" id="3.40.50.300:FF:000006">
    <property type="entry name" value="DNA-binding transcriptional regulator NtrC"/>
    <property type="match status" value="1"/>
</dbReference>
<evidence type="ECO:0000256" key="5">
    <source>
        <dbReference type="SAM" id="Coils"/>
    </source>
</evidence>
<dbReference type="InterPro" id="IPR002078">
    <property type="entry name" value="Sigma_54_int"/>
</dbReference>
<dbReference type="SUPFAM" id="SSF55785">
    <property type="entry name" value="PYP-like sensor domain (PAS domain)"/>
    <property type="match status" value="1"/>
</dbReference>
<dbReference type="Gene3D" id="1.10.8.60">
    <property type="match status" value="1"/>
</dbReference>
<dbReference type="InterPro" id="IPR009057">
    <property type="entry name" value="Homeodomain-like_sf"/>
</dbReference>
<dbReference type="InterPro" id="IPR002197">
    <property type="entry name" value="HTH_Fis"/>
</dbReference>
<comment type="caution">
    <text evidence="7">The sequence shown here is derived from an EMBL/GenBank/DDBJ whole genome shotgun (WGS) entry which is preliminary data.</text>
</comment>
<dbReference type="OrthoDB" id="9761705at2"/>
<reference evidence="7 8" key="1">
    <citation type="submission" date="2019-06" db="EMBL/GenBank/DDBJ databases">
        <title>Quisquiliibacterium sp. nov., isolated from a maize field.</title>
        <authorList>
            <person name="Lin S.-Y."/>
            <person name="Tsai C.-F."/>
            <person name="Young C.-C."/>
        </authorList>
    </citation>
    <scope>NUCLEOTIDE SEQUENCE [LARGE SCALE GENOMIC DNA]</scope>
    <source>
        <strain evidence="7 8">CC-CFT501</strain>
    </source>
</reference>
<dbReference type="InterPro" id="IPR035965">
    <property type="entry name" value="PAS-like_dom_sf"/>
</dbReference>
<dbReference type="RefSeq" id="WP_147705088.1">
    <property type="nucleotide sequence ID" value="NZ_VDUY01000005.1"/>
</dbReference>
<dbReference type="Proteomes" id="UP000321548">
    <property type="component" value="Unassembled WGS sequence"/>
</dbReference>
<dbReference type="InterPro" id="IPR027417">
    <property type="entry name" value="P-loop_NTPase"/>
</dbReference>
<protein>
    <submittedName>
        <fullName evidence="7">AAA family ATPase</fullName>
    </submittedName>
</protein>
<dbReference type="PROSITE" id="PS00675">
    <property type="entry name" value="SIGMA54_INTERACT_1"/>
    <property type="match status" value="1"/>
</dbReference>
<dbReference type="PANTHER" id="PTHR32071:SF99">
    <property type="entry name" value="TRANSCRIPTIONAL REGULATORY PROTEIN"/>
    <property type="match status" value="1"/>
</dbReference>
<dbReference type="PANTHER" id="PTHR32071">
    <property type="entry name" value="TRANSCRIPTIONAL REGULATORY PROTEIN"/>
    <property type="match status" value="1"/>
</dbReference>
<evidence type="ECO:0000256" key="3">
    <source>
        <dbReference type="ARBA" id="ARBA00023015"/>
    </source>
</evidence>
<dbReference type="CDD" id="cd00130">
    <property type="entry name" value="PAS"/>
    <property type="match status" value="1"/>
</dbReference>
<dbReference type="Pfam" id="PF25601">
    <property type="entry name" value="AAA_lid_14"/>
    <property type="match status" value="1"/>
</dbReference>
<dbReference type="InterPro" id="IPR025662">
    <property type="entry name" value="Sigma_54_int_dom_ATP-bd_1"/>
</dbReference>
<keyword evidence="1" id="KW-0547">Nucleotide-binding</keyword>
<sequence>MPRTLDAWHDSDRLLRLAAQTFFDQLSEMCEGILVVDKSARIVWIDDRWQRNIQSLGFNDPGEIIGRPVEEIVPNTLMRHVVDTGKPILLDILENKAGTYIVSRFPVHDESGEVIGAVGLILYDRVESLKPLMGKLSRLQTELAQAQSELARQRRTRYTFSNFVGNSERALDVKSRARRAAVLNTTVLLLGETGTGKELLAQAIHSASSRARHSFIAVNVAAIPETLLEAEFFGVAPGAYTGADKRGREGKFKLADGGTLFLDEIGDMPLALQAKLLRALQEREFEPLGSNAVTRFDARVIAASSIDLGQLVEQGRFRADLYYRLNVLPIRLPPLRERVEDLEPLCEHLLEQIALDNEMQPKEIDREAIDALARLPWKGNVRELRNVLERACSLWDGIRLTLDAFREVLPELEAMPADAPGAAQMTSAASRVGLAPVANDVAGLVALDRAIATEVPVVLGASGAFGASDASDPSNSSDAPLPERIAQLERAAIRAALVATGGNRVQAAKRLGIARATLYQKLEQYPELAAASSR</sequence>
<dbReference type="InterPro" id="IPR058031">
    <property type="entry name" value="AAA_lid_NorR"/>
</dbReference>
<gene>
    <name evidence="7" type="ORF">FHP08_13995</name>
</gene>
<evidence type="ECO:0000256" key="4">
    <source>
        <dbReference type="ARBA" id="ARBA00023163"/>
    </source>
</evidence>
<keyword evidence="3" id="KW-0805">Transcription regulation</keyword>
<proteinExistence type="predicted"/>
<dbReference type="Pfam" id="PF00158">
    <property type="entry name" value="Sigma54_activat"/>
    <property type="match status" value="1"/>
</dbReference>
<dbReference type="PROSITE" id="PS00676">
    <property type="entry name" value="SIGMA54_INTERACT_2"/>
    <property type="match status" value="1"/>
</dbReference>
<dbReference type="CDD" id="cd00009">
    <property type="entry name" value="AAA"/>
    <property type="match status" value="1"/>
</dbReference>
<dbReference type="AlphaFoldDB" id="A0A5C8NUJ7"/>
<dbReference type="InterPro" id="IPR003593">
    <property type="entry name" value="AAA+_ATPase"/>
</dbReference>
<dbReference type="Gene3D" id="3.40.50.300">
    <property type="entry name" value="P-loop containing nucleotide triphosphate hydrolases"/>
    <property type="match status" value="1"/>
</dbReference>
<dbReference type="SUPFAM" id="SSF52540">
    <property type="entry name" value="P-loop containing nucleoside triphosphate hydrolases"/>
    <property type="match status" value="1"/>
</dbReference>
<evidence type="ECO:0000313" key="7">
    <source>
        <dbReference type="EMBL" id="TXL64838.1"/>
    </source>
</evidence>
<evidence type="ECO:0000259" key="6">
    <source>
        <dbReference type="PROSITE" id="PS50045"/>
    </source>
</evidence>
<feature type="domain" description="Sigma-54 factor interaction" evidence="6">
    <location>
        <begin position="163"/>
        <end position="393"/>
    </location>
</feature>
<dbReference type="EMBL" id="VDUY01000005">
    <property type="protein sequence ID" value="TXL64838.1"/>
    <property type="molecule type" value="Genomic_DNA"/>
</dbReference>
<evidence type="ECO:0000256" key="2">
    <source>
        <dbReference type="ARBA" id="ARBA00022840"/>
    </source>
</evidence>
<dbReference type="Gene3D" id="1.10.10.60">
    <property type="entry name" value="Homeodomain-like"/>
    <property type="match status" value="1"/>
</dbReference>
<name>A0A5C8NUJ7_9BURK</name>
<dbReference type="SMART" id="SM00382">
    <property type="entry name" value="AAA"/>
    <property type="match status" value="1"/>
</dbReference>
<dbReference type="PROSITE" id="PS50045">
    <property type="entry name" value="SIGMA54_INTERACT_4"/>
    <property type="match status" value="1"/>
</dbReference>
<keyword evidence="2" id="KW-0067">ATP-binding</keyword>
<keyword evidence="8" id="KW-1185">Reference proteome</keyword>
<evidence type="ECO:0000256" key="1">
    <source>
        <dbReference type="ARBA" id="ARBA00022741"/>
    </source>
</evidence>
<dbReference type="GO" id="GO:0005524">
    <property type="term" value="F:ATP binding"/>
    <property type="evidence" value="ECO:0007669"/>
    <property type="project" value="UniProtKB-KW"/>
</dbReference>
<accession>A0A5C8NUJ7</accession>
<dbReference type="SUPFAM" id="SSF46689">
    <property type="entry name" value="Homeodomain-like"/>
    <property type="match status" value="1"/>
</dbReference>
<evidence type="ECO:0000313" key="8">
    <source>
        <dbReference type="Proteomes" id="UP000321548"/>
    </source>
</evidence>
<dbReference type="GO" id="GO:0043565">
    <property type="term" value="F:sequence-specific DNA binding"/>
    <property type="evidence" value="ECO:0007669"/>
    <property type="project" value="InterPro"/>
</dbReference>
<dbReference type="PRINTS" id="PR01590">
    <property type="entry name" value="HTHFIS"/>
</dbReference>
<organism evidence="7 8">
    <name type="scientific">Zeimonas arvi</name>
    <dbReference type="NCBI Taxonomy" id="2498847"/>
    <lineage>
        <taxon>Bacteria</taxon>
        <taxon>Pseudomonadati</taxon>
        <taxon>Pseudomonadota</taxon>
        <taxon>Betaproteobacteria</taxon>
        <taxon>Burkholderiales</taxon>
        <taxon>Burkholderiaceae</taxon>
        <taxon>Zeimonas</taxon>
    </lineage>
</organism>
<dbReference type="Pfam" id="PF02954">
    <property type="entry name" value="HTH_8"/>
    <property type="match status" value="1"/>
</dbReference>
<keyword evidence="4" id="KW-0804">Transcription</keyword>
<keyword evidence="5" id="KW-0175">Coiled coil</keyword>